<evidence type="ECO:0000313" key="5">
    <source>
        <dbReference type="EMBL" id="MEA5358292.1"/>
    </source>
</evidence>
<dbReference type="RefSeq" id="WP_323322976.1">
    <property type="nucleotide sequence ID" value="NZ_JAYFSI010000001.1"/>
</dbReference>
<dbReference type="Gene3D" id="2.60.40.2020">
    <property type="match status" value="1"/>
</dbReference>
<dbReference type="Proteomes" id="UP001304298">
    <property type="component" value="Unassembled WGS sequence"/>
</dbReference>
<keyword evidence="1" id="KW-0646">Protease inhibitor</keyword>
<gene>
    <name evidence="5" type="ORF">VA596_01985</name>
</gene>
<sequence>MVAADRLLNDLALAGDEPVDVFGAIAQLGLELAIVPLDNLLGAMLPRDGGILVTSNRTSRLQRYTAAHEIGHWVLHRAKPAIDTEIEILRTTTEQELQAQLFAAYFLMPPPLVEAVLNRYELRGRRITPECLYLASRDMHVSYEAAAFRFRAAKVISDADFADLTAVSRLDALRRLFGRRPVDGNADLWHRGYSPHPEQIEISEHDEVLVELPENRSSGWRWLDDEGLRNRSGRTRRPRPVPPQASTGTETPVLALDRPPISSSVEPADAESTRMVDDTYFPVAVPAQSRALVAARRLRVTTPAPTDIAIGGTGSRSVVLRGDKPGRTTLRWHYAHAYDPTAEPALVYQISVEVQPNPTAAYRAGRITGDHLDERRDGDPEDEAAYSVVLR</sequence>
<organism evidence="5 6">
    <name type="scientific">Amycolatopsis heterodermiae</name>
    <dbReference type="NCBI Taxonomy" id="3110235"/>
    <lineage>
        <taxon>Bacteria</taxon>
        <taxon>Bacillati</taxon>
        <taxon>Actinomycetota</taxon>
        <taxon>Actinomycetes</taxon>
        <taxon>Pseudonocardiales</taxon>
        <taxon>Pseudonocardiaceae</taxon>
        <taxon>Amycolatopsis</taxon>
    </lineage>
</organism>
<accession>A0ABU5QWJ9</accession>
<dbReference type="PANTHER" id="PTHR43236:SF1">
    <property type="entry name" value="BLL7220 PROTEIN"/>
    <property type="match status" value="1"/>
</dbReference>
<feature type="domain" description="IrrE N-terminal-like" evidence="4">
    <location>
        <begin position="51"/>
        <end position="150"/>
    </location>
</feature>
<dbReference type="InterPro" id="IPR036331">
    <property type="entry name" value="Chagasin-like_sf"/>
</dbReference>
<comment type="caution">
    <text evidence="5">The sequence shown here is derived from an EMBL/GenBank/DDBJ whole genome shotgun (WGS) entry which is preliminary data.</text>
</comment>
<evidence type="ECO:0000313" key="6">
    <source>
        <dbReference type="Proteomes" id="UP001304298"/>
    </source>
</evidence>
<dbReference type="EMBL" id="JAYFSI010000001">
    <property type="protein sequence ID" value="MEA5358292.1"/>
    <property type="molecule type" value="Genomic_DNA"/>
</dbReference>
<reference evidence="5 6" key="1">
    <citation type="submission" date="2023-12" db="EMBL/GenBank/DDBJ databases">
        <title>Amycolatopsis sp. V23-08.</title>
        <authorList>
            <person name="Somphong A."/>
        </authorList>
    </citation>
    <scope>NUCLEOTIDE SEQUENCE [LARGE SCALE GENOMIC DNA]</scope>
    <source>
        <strain evidence="5 6">V23-08</strain>
    </source>
</reference>
<proteinExistence type="predicted"/>
<evidence type="ECO:0000256" key="2">
    <source>
        <dbReference type="ARBA" id="ARBA00022704"/>
    </source>
</evidence>
<dbReference type="PANTHER" id="PTHR43236">
    <property type="entry name" value="ANTITOXIN HIGA1"/>
    <property type="match status" value="1"/>
</dbReference>
<dbReference type="InterPro" id="IPR052345">
    <property type="entry name" value="Rad_response_metalloprotease"/>
</dbReference>
<feature type="region of interest" description="Disordered" evidence="3">
    <location>
        <begin position="229"/>
        <end position="273"/>
    </location>
</feature>
<evidence type="ECO:0000259" key="4">
    <source>
        <dbReference type="Pfam" id="PF06114"/>
    </source>
</evidence>
<dbReference type="InterPro" id="IPR010359">
    <property type="entry name" value="IrrE_HExxH"/>
</dbReference>
<keyword evidence="2" id="KW-0789">Thiol protease inhibitor</keyword>
<keyword evidence="6" id="KW-1185">Reference proteome</keyword>
<protein>
    <submittedName>
        <fullName evidence="5">ImmA/IrrE family metallo-endopeptidase</fullName>
    </submittedName>
</protein>
<dbReference type="SUPFAM" id="SSF141066">
    <property type="entry name" value="ICP-like"/>
    <property type="match status" value="1"/>
</dbReference>
<feature type="region of interest" description="Disordered" evidence="3">
    <location>
        <begin position="370"/>
        <end position="391"/>
    </location>
</feature>
<dbReference type="Gene3D" id="1.10.10.2910">
    <property type="match status" value="1"/>
</dbReference>
<dbReference type="Pfam" id="PF06114">
    <property type="entry name" value="Peptidase_M78"/>
    <property type="match status" value="1"/>
</dbReference>
<name>A0ABU5QWJ9_9PSEU</name>
<evidence type="ECO:0000256" key="3">
    <source>
        <dbReference type="SAM" id="MobiDB-lite"/>
    </source>
</evidence>
<evidence type="ECO:0000256" key="1">
    <source>
        <dbReference type="ARBA" id="ARBA00022690"/>
    </source>
</evidence>